<name>A0A371FK64_MUCPR</name>
<accession>A0A371FK64</accession>
<evidence type="ECO:0000313" key="2">
    <source>
        <dbReference type="Proteomes" id="UP000257109"/>
    </source>
</evidence>
<gene>
    <name evidence="1" type="ORF">CR513_40960</name>
</gene>
<proteinExistence type="predicted"/>
<keyword evidence="2" id="KW-1185">Reference proteome</keyword>
<evidence type="ECO:0000313" key="1">
    <source>
        <dbReference type="EMBL" id="RDX78715.1"/>
    </source>
</evidence>
<organism evidence="1 2">
    <name type="scientific">Mucuna pruriens</name>
    <name type="common">Velvet bean</name>
    <name type="synonym">Dolichos pruriens</name>
    <dbReference type="NCBI Taxonomy" id="157652"/>
    <lineage>
        <taxon>Eukaryota</taxon>
        <taxon>Viridiplantae</taxon>
        <taxon>Streptophyta</taxon>
        <taxon>Embryophyta</taxon>
        <taxon>Tracheophyta</taxon>
        <taxon>Spermatophyta</taxon>
        <taxon>Magnoliopsida</taxon>
        <taxon>eudicotyledons</taxon>
        <taxon>Gunneridae</taxon>
        <taxon>Pentapetalae</taxon>
        <taxon>rosids</taxon>
        <taxon>fabids</taxon>
        <taxon>Fabales</taxon>
        <taxon>Fabaceae</taxon>
        <taxon>Papilionoideae</taxon>
        <taxon>50 kb inversion clade</taxon>
        <taxon>NPAAA clade</taxon>
        <taxon>indigoferoid/millettioid clade</taxon>
        <taxon>Phaseoleae</taxon>
        <taxon>Mucuna</taxon>
    </lineage>
</organism>
<comment type="caution">
    <text evidence="1">The sequence shown here is derived from an EMBL/GenBank/DDBJ whole genome shotgun (WGS) entry which is preliminary data.</text>
</comment>
<dbReference type="EMBL" id="QJKJ01008771">
    <property type="protein sequence ID" value="RDX78715.1"/>
    <property type="molecule type" value="Genomic_DNA"/>
</dbReference>
<sequence>MPTIITHPRQSRDHHFNNRLQLLEERSKAIEGADYHDFNVANLCLILNVIILPKFKLLEFGKYKGKSLMGVRTCSNMEGPDRGLLKIIQVQCGQALDCTQL</sequence>
<dbReference type="AlphaFoldDB" id="A0A371FK64"/>
<reference evidence="1" key="1">
    <citation type="submission" date="2018-05" db="EMBL/GenBank/DDBJ databases">
        <title>Draft genome of Mucuna pruriens seed.</title>
        <authorList>
            <person name="Nnadi N.E."/>
            <person name="Vos R."/>
            <person name="Hasami M.H."/>
            <person name="Devisetty U.K."/>
            <person name="Aguiy J.C."/>
        </authorList>
    </citation>
    <scope>NUCLEOTIDE SEQUENCE [LARGE SCALE GENOMIC DNA]</scope>
    <source>
        <strain evidence="1">JCA_2017</strain>
    </source>
</reference>
<feature type="non-terminal residue" evidence="1">
    <location>
        <position position="1"/>
    </location>
</feature>
<protein>
    <submittedName>
        <fullName evidence="1">Uncharacterized protein</fullName>
    </submittedName>
</protein>
<dbReference type="Proteomes" id="UP000257109">
    <property type="component" value="Unassembled WGS sequence"/>
</dbReference>